<evidence type="ECO:0000256" key="1">
    <source>
        <dbReference type="ARBA" id="ARBA00008226"/>
    </source>
</evidence>
<keyword evidence="6" id="KW-0067">ATP-binding</keyword>
<keyword evidence="7" id="KW-0694">RNA-binding</keyword>
<gene>
    <name evidence="12" type="ORF">KTS45_18520</name>
</gene>
<keyword evidence="4" id="KW-0547">Nucleotide-binding</keyword>
<dbReference type="PANTHER" id="PTHR11777:SF9">
    <property type="entry name" value="ALANINE--TRNA LIGASE, CYTOPLASMIC"/>
    <property type="match status" value="1"/>
</dbReference>
<dbReference type="InterPro" id="IPR012947">
    <property type="entry name" value="tRNA_SAD"/>
</dbReference>
<dbReference type="InterPro" id="IPR018165">
    <property type="entry name" value="Ala-tRNA-synth_IIc_core"/>
</dbReference>
<dbReference type="Gene3D" id="3.30.980.10">
    <property type="entry name" value="Threonyl-trna Synthetase, Chain A, domain 2"/>
    <property type="match status" value="1"/>
</dbReference>
<evidence type="ECO:0000256" key="9">
    <source>
        <dbReference type="ARBA" id="ARBA00023146"/>
    </source>
</evidence>
<comment type="caution">
    <text evidence="12">The sequence shown here is derived from an EMBL/GenBank/DDBJ whole genome shotgun (WGS) entry which is preliminary data.</text>
</comment>
<evidence type="ECO:0000256" key="7">
    <source>
        <dbReference type="ARBA" id="ARBA00022884"/>
    </source>
</evidence>
<evidence type="ECO:0000256" key="3">
    <source>
        <dbReference type="ARBA" id="ARBA00022598"/>
    </source>
</evidence>
<evidence type="ECO:0000256" key="6">
    <source>
        <dbReference type="ARBA" id="ARBA00022840"/>
    </source>
</evidence>
<dbReference type="Pfam" id="PF07973">
    <property type="entry name" value="tRNA_SAD"/>
    <property type="match status" value="1"/>
</dbReference>
<dbReference type="SUPFAM" id="SSF55186">
    <property type="entry name" value="ThrRS/AlaRS common domain"/>
    <property type="match status" value="1"/>
</dbReference>
<dbReference type="PANTHER" id="PTHR11777">
    <property type="entry name" value="ALANYL-TRNA SYNTHETASE"/>
    <property type="match status" value="1"/>
</dbReference>
<dbReference type="GO" id="GO:0000049">
    <property type="term" value="F:tRNA binding"/>
    <property type="evidence" value="ECO:0007669"/>
    <property type="project" value="UniProtKB-KW"/>
</dbReference>
<evidence type="ECO:0000256" key="4">
    <source>
        <dbReference type="ARBA" id="ARBA00022741"/>
    </source>
</evidence>
<keyword evidence="9" id="KW-0030">Aminoacyl-tRNA synthetase</keyword>
<evidence type="ECO:0000256" key="5">
    <source>
        <dbReference type="ARBA" id="ARBA00022833"/>
    </source>
</evidence>
<proteinExistence type="inferred from homology"/>
<dbReference type="Gene3D" id="3.10.310.40">
    <property type="match status" value="1"/>
</dbReference>
<keyword evidence="5" id="KW-0862">Zinc</keyword>
<evidence type="ECO:0000313" key="13">
    <source>
        <dbReference type="Proteomes" id="UP000766550"/>
    </source>
</evidence>
<evidence type="ECO:0000256" key="8">
    <source>
        <dbReference type="ARBA" id="ARBA00022917"/>
    </source>
</evidence>
<comment type="similarity">
    <text evidence="1">Belongs to the class-II aminoacyl-tRNA synthetase family.</text>
</comment>
<keyword evidence="10" id="KW-0175">Coiled coil</keyword>
<keyword evidence="2" id="KW-0820">tRNA-binding</keyword>
<dbReference type="Proteomes" id="UP000766550">
    <property type="component" value="Unassembled WGS sequence"/>
</dbReference>
<dbReference type="GO" id="GO:0006419">
    <property type="term" value="P:alanyl-tRNA aminoacylation"/>
    <property type="evidence" value="ECO:0007669"/>
    <property type="project" value="InterPro"/>
</dbReference>
<evidence type="ECO:0000256" key="2">
    <source>
        <dbReference type="ARBA" id="ARBA00022555"/>
    </source>
</evidence>
<dbReference type="InterPro" id="IPR009000">
    <property type="entry name" value="Transl_B-barrel_sf"/>
</dbReference>
<keyword evidence="8" id="KW-0648">Protein biosynthesis</keyword>
<feature type="domain" description="Alanyl-transfer RNA synthetases family profile" evidence="11">
    <location>
        <begin position="1"/>
        <end position="245"/>
    </location>
</feature>
<feature type="coiled-coil region" evidence="10">
    <location>
        <begin position="268"/>
        <end position="295"/>
    </location>
</feature>
<name>A0A8J7Y7M5_9EURY</name>
<dbReference type="SMART" id="SM00863">
    <property type="entry name" value="tRNA_SAD"/>
    <property type="match status" value="1"/>
</dbReference>
<dbReference type="AlphaFoldDB" id="A0A8J7Y7M5"/>
<dbReference type="RefSeq" id="WP_162319329.1">
    <property type="nucleotide sequence ID" value="NZ_JAHQXF010000004.1"/>
</dbReference>
<keyword evidence="13" id="KW-1185">Reference proteome</keyword>
<dbReference type="SUPFAM" id="SSF50447">
    <property type="entry name" value="Translation proteins"/>
    <property type="match status" value="1"/>
</dbReference>
<dbReference type="InterPro" id="IPR050058">
    <property type="entry name" value="Ala-tRNA_ligase"/>
</dbReference>
<dbReference type="GO" id="GO:0005524">
    <property type="term" value="F:ATP binding"/>
    <property type="evidence" value="ECO:0007669"/>
    <property type="project" value="UniProtKB-KW"/>
</dbReference>
<dbReference type="InterPro" id="IPR018163">
    <property type="entry name" value="Thr/Ala-tRNA-synth_IIc_edit"/>
</dbReference>
<sequence length="400" mass="42313">MTDDTGTLAAERPYVTAFEAAVAGVDGRDVTLDQTYFYPEGGGQPADRGALGGVEVVDVQKRDDVVVHTLAADPSFGVGDTVEGELDEAFRTYAMRAHTASHVVYGVGRRLLDGHGYGGFDIGEDTVRLDFDVEGDADDVDALDFQRRANEIVWDDRPVDWYEMDADEARADDDIVFNLRDGADAAETVRIVEIDGWDVSACGGTHVRTTSELGPVSVLGISNPGADLLRVEFAVGPAAIRQGVETRRNAARAAETLDTSVGDLPECAESLLSENEALRDERDDLRERVLDARIASLAADSVARDGEEWVVGTVESVGPNAVSDRLRARDLPADVVALVGRDGATFVVVGTSGETSADEVVDEVTGEFGGGGGGQPTLAQGGGLDAEPRAIVDFLRSAAE</sequence>
<dbReference type="PROSITE" id="PS50860">
    <property type="entry name" value="AA_TRNA_LIGASE_II_ALA"/>
    <property type="match status" value="1"/>
</dbReference>
<evidence type="ECO:0000259" key="11">
    <source>
        <dbReference type="PROSITE" id="PS50860"/>
    </source>
</evidence>
<evidence type="ECO:0000313" key="12">
    <source>
        <dbReference type="EMBL" id="MBV0926205.1"/>
    </source>
</evidence>
<dbReference type="GO" id="GO:0004813">
    <property type="term" value="F:alanine-tRNA ligase activity"/>
    <property type="evidence" value="ECO:0007669"/>
    <property type="project" value="InterPro"/>
</dbReference>
<dbReference type="Gene3D" id="6.10.250.550">
    <property type="match status" value="1"/>
</dbReference>
<keyword evidence="3" id="KW-0436">Ligase</keyword>
<reference evidence="12 13" key="1">
    <citation type="submission" date="2021-06" db="EMBL/GenBank/DDBJ databases">
        <title>New haloarchaea isolates fom saline soil.</title>
        <authorList>
            <person name="Duran-Viseras A."/>
            <person name="Sanchez-Porro C.S."/>
            <person name="Ventosa A."/>
        </authorList>
    </citation>
    <scope>NUCLEOTIDE SEQUENCE [LARGE SCALE GENOMIC DNA]</scope>
    <source>
        <strain evidence="12 13">JCM 183640</strain>
    </source>
</reference>
<dbReference type="GO" id="GO:0002161">
    <property type="term" value="F:aminoacyl-tRNA deacylase activity"/>
    <property type="evidence" value="ECO:0007669"/>
    <property type="project" value="TreeGrafter"/>
</dbReference>
<dbReference type="OrthoDB" id="11392at2157"/>
<dbReference type="InterPro" id="IPR018164">
    <property type="entry name" value="Ala-tRNA-synth_IIc_N"/>
</dbReference>
<evidence type="ECO:0000256" key="10">
    <source>
        <dbReference type="SAM" id="Coils"/>
    </source>
</evidence>
<dbReference type="EMBL" id="JAHQXF010000004">
    <property type="protein sequence ID" value="MBV0926205.1"/>
    <property type="molecule type" value="Genomic_DNA"/>
</dbReference>
<accession>A0A8J7Y7M5</accession>
<dbReference type="Pfam" id="PF01411">
    <property type="entry name" value="tRNA-synt_2c"/>
    <property type="match status" value="1"/>
</dbReference>
<dbReference type="Gene3D" id="2.40.30.130">
    <property type="match status" value="1"/>
</dbReference>
<organism evidence="12 13">
    <name type="scientific">Haloarcula limicola</name>
    <dbReference type="NCBI Taxonomy" id="1429915"/>
    <lineage>
        <taxon>Archaea</taxon>
        <taxon>Methanobacteriati</taxon>
        <taxon>Methanobacteriota</taxon>
        <taxon>Stenosarchaea group</taxon>
        <taxon>Halobacteria</taxon>
        <taxon>Halobacteriales</taxon>
        <taxon>Haloarculaceae</taxon>
        <taxon>Haloarcula</taxon>
    </lineage>
</organism>
<protein>
    <recommendedName>
        <fullName evidence="11">Alanyl-transfer RNA synthetases family profile domain-containing protein</fullName>
    </recommendedName>
</protein>